<dbReference type="KEGG" id="cyz:C3B44_04005"/>
<reference evidence="2" key="1">
    <citation type="submission" date="2018-04" db="EMBL/GenBank/DDBJ databases">
        <authorList>
            <person name="Liu S."/>
            <person name="Wang Z."/>
            <person name="Li J."/>
        </authorList>
    </citation>
    <scope>NUCLEOTIDE SEQUENCE [LARGE SCALE GENOMIC DNA]</scope>
    <source>
        <strain evidence="2">2189</strain>
    </source>
</reference>
<keyword evidence="2" id="KW-1185">Reference proteome</keyword>
<dbReference type="AlphaFoldDB" id="A0A2U1T6I9"/>
<sequence length="134" mass="15075">MPIIQFDVLIPNEHSDSPQKVADAFRLALKILVDKGELSSGEVTHEQVDDVHEAVVTELRDVYTREHGKEPGAASMHRYSVKAHGEAISYNQLAMGLSRVLTPQASLPGDRVAEERHEDFEIPAFYPWTVDIRR</sequence>
<comment type="caution">
    <text evidence="1">The sequence shown here is derived from an EMBL/GenBank/DDBJ whole genome shotgun (WGS) entry which is preliminary data.</text>
</comment>
<name>A0A2U1T6I9_9CORY</name>
<organism evidence="1 2">
    <name type="scientific">Corynebacterium yudongzhengii</name>
    <dbReference type="NCBI Taxonomy" id="2080740"/>
    <lineage>
        <taxon>Bacteria</taxon>
        <taxon>Bacillati</taxon>
        <taxon>Actinomycetota</taxon>
        <taxon>Actinomycetes</taxon>
        <taxon>Mycobacteriales</taxon>
        <taxon>Corynebacteriaceae</taxon>
        <taxon>Corynebacterium</taxon>
    </lineage>
</organism>
<dbReference type="Proteomes" id="UP000244989">
    <property type="component" value="Unassembled WGS sequence"/>
</dbReference>
<gene>
    <name evidence="1" type="ORF">DF222_06665</name>
</gene>
<evidence type="ECO:0000313" key="2">
    <source>
        <dbReference type="Proteomes" id="UP000244989"/>
    </source>
</evidence>
<proteinExistence type="predicted"/>
<accession>A0A2U1T6I9</accession>
<evidence type="ECO:0000313" key="1">
    <source>
        <dbReference type="EMBL" id="PWC01614.1"/>
    </source>
</evidence>
<protein>
    <submittedName>
        <fullName evidence="1">Uncharacterized protein</fullName>
    </submittedName>
</protein>
<dbReference type="OrthoDB" id="4773472at2"/>
<dbReference type="RefSeq" id="WP_108431247.1">
    <property type="nucleotide sequence ID" value="NZ_CP026947.1"/>
</dbReference>
<dbReference type="EMBL" id="QEEZ01000010">
    <property type="protein sequence ID" value="PWC01614.1"/>
    <property type="molecule type" value="Genomic_DNA"/>
</dbReference>